<gene>
    <name evidence="1" type="ORF">Z043_109408</name>
</gene>
<dbReference type="AlphaFoldDB" id="A0A0P7X4G2"/>
<sequence length="177" mass="20077">MIDTSFLWYRRLTLKGVRCRAFAHFLSHSDHLCTARLPLVRIKMSRYILIAVLFLSLCSITKQEDYRRPTKIVTSCCKSVSSAVVNLDILSYEHQPALGPCVEAIVRQSVTRRVRASTFGVEVVLGVKRCKSLREKFPEREQSASFSQENLPTCFIASSGETNCTACMWLPREVKSP</sequence>
<dbReference type="Proteomes" id="UP000034805">
    <property type="component" value="Unassembled WGS sequence"/>
</dbReference>
<protein>
    <recommendedName>
        <fullName evidence="3">Chemokine interleukin-8-like domain-containing protein</fullName>
    </recommendedName>
</protein>
<proteinExistence type="predicted"/>
<accession>A0A0P7X4G2</accession>
<evidence type="ECO:0008006" key="3">
    <source>
        <dbReference type="Google" id="ProtNLM"/>
    </source>
</evidence>
<name>A0A0P7X4G2_SCLFO</name>
<dbReference type="EMBL" id="JARO02002893">
    <property type="protein sequence ID" value="KPP71660.1"/>
    <property type="molecule type" value="Genomic_DNA"/>
</dbReference>
<organism evidence="1 2">
    <name type="scientific">Scleropages formosus</name>
    <name type="common">Asian bonytongue</name>
    <name type="synonym">Osteoglossum formosum</name>
    <dbReference type="NCBI Taxonomy" id="113540"/>
    <lineage>
        <taxon>Eukaryota</taxon>
        <taxon>Metazoa</taxon>
        <taxon>Chordata</taxon>
        <taxon>Craniata</taxon>
        <taxon>Vertebrata</taxon>
        <taxon>Euteleostomi</taxon>
        <taxon>Actinopterygii</taxon>
        <taxon>Neopterygii</taxon>
        <taxon>Teleostei</taxon>
        <taxon>Osteoglossocephala</taxon>
        <taxon>Osteoglossomorpha</taxon>
        <taxon>Osteoglossiformes</taxon>
        <taxon>Osteoglossidae</taxon>
        <taxon>Scleropages</taxon>
    </lineage>
</organism>
<comment type="caution">
    <text evidence="1">The sequence shown here is derived from an EMBL/GenBank/DDBJ whole genome shotgun (WGS) entry which is preliminary data.</text>
</comment>
<dbReference type="STRING" id="113540.ENSSFOP00015012745"/>
<evidence type="ECO:0000313" key="1">
    <source>
        <dbReference type="EMBL" id="KPP71660.1"/>
    </source>
</evidence>
<evidence type="ECO:0000313" key="2">
    <source>
        <dbReference type="Proteomes" id="UP000034805"/>
    </source>
</evidence>
<reference evidence="1 2" key="1">
    <citation type="submission" date="2015-08" db="EMBL/GenBank/DDBJ databases">
        <title>The genome of the Asian arowana (Scleropages formosus).</title>
        <authorList>
            <person name="Tan M.H."/>
            <person name="Gan H.M."/>
            <person name="Croft L.J."/>
            <person name="Austin C.M."/>
        </authorList>
    </citation>
    <scope>NUCLEOTIDE SEQUENCE [LARGE SCALE GENOMIC DNA]</scope>
    <source>
        <strain evidence="1">Aro1</strain>
    </source>
</reference>